<dbReference type="EMBL" id="KN837132">
    <property type="protein sequence ID" value="KIJ42161.1"/>
    <property type="molecule type" value="Genomic_DNA"/>
</dbReference>
<evidence type="ECO:0000313" key="2">
    <source>
        <dbReference type="EMBL" id="KIJ42161.1"/>
    </source>
</evidence>
<dbReference type="OrthoDB" id="3144838at2759"/>
<evidence type="ECO:0000313" key="3">
    <source>
        <dbReference type="Proteomes" id="UP000054279"/>
    </source>
</evidence>
<accession>A0A0C9VV44</accession>
<dbReference type="AlphaFoldDB" id="A0A0C9VV44"/>
<keyword evidence="3" id="KW-1185">Reference proteome</keyword>
<keyword evidence="1" id="KW-0175">Coiled coil</keyword>
<reference evidence="2 3" key="1">
    <citation type="submission" date="2014-06" db="EMBL/GenBank/DDBJ databases">
        <title>Evolutionary Origins and Diversification of the Mycorrhizal Mutualists.</title>
        <authorList>
            <consortium name="DOE Joint Genome Institute"/>
            <consortium name="Mycorrhizal Genomics Consortium"/>
            <person name="Kohler A."/>
            <person name="Kuo A."/>
            <person name="Nagy L.G."/>
            <person name="Floudas D."/>
            <person name="Copeland A."/>
            <person name="Barry K.W."/>
            <person name="Cichocki N."/>
            <person name="Veneault-Fourrey C."/>
            <person name="LaButti K."/>
            <person name="Lindquist E.A."/>
            <person name="Lipzen A."/>
            <person name="Lundell T."/>
            <person name="Morin E."/>
            <person name="Murat C."/>
            <person name="Riley R."/>
            <person name="Ohm R."/>
            <person name="Sun H."/>
            <person name="Tunlid A."/>
            <person name="Henrissat B."/>
            <person name="Grigoriev I.V."/>
            <person name="Hibbett D.S."/>
            <person name="Martin F."/>
        </authorList>
    </citation>
    <scope>NUCLEOTIDE SEQUENCE [LARGE SCALE GENOMIC DNA]</scope>
    <source>
        <strain evidence="2 3">SS14</strain>
    </source>
</reference>
<sequence length="339" mass="38037">MSERGHKRKRSLQDSSVDLSKMRMALNRLEALKEELDGIEETEEELQTISDHVLALETILKGAKNQYVPYSSRDVLLLIMLQRVTFSTVTSEDLKKAGVTRKPLYFDPAKVIQLAEGLTMNAEAEIVDLYSRIKKIYARVNMDVSGSRMVLDSILLALAEIISDKQRGVAILPEMRIAQGDGVPITHPVSGYELWLSGSVDYAVIDYEDMRDYKDRLLAPGGSREDTFNIAKGCLFLVAAKCQSSVQSLASYIPEAVSQAIALLKSASLPEVRFCLSDGQTWIFFILKLENGTPIYYESATRRLSRDALENSDMPLREIVQLICEWLRPTMTGLFELEA</sequence>
<evidence type="ECO:0000256" key="1">
    <source>
        <dbReference type="SAM" id="Coils"/>
    </source>
</evidence>
<organism evidence="2 3">
    <name type="scientific">Sphaerobolus stellatus (strain SS14)</name>
    <dbReference type="NCBI Taxonomy" id="990650"/>
    <lineage>
        <taxon>Eukaryota</taxon>
        <taxon>Fungi</taxon>
        <taxon>Dikarya</taxon>
        <taxon>Basidiomycota</taxon>
        <taxon>Agaricomycotina</taxon>
        <taxon>Agaricomycetes</taxon>
        <taxon>Phallomycetidae</taxon>
        <taxon>Geastrales</taxon>
        <taxon>Sphaerobolaceae</taxon>
        <taxon>Sphaerobolus</taxon>
    </lineage>
</organism>
<gene>
    <name evidence="2" type="ORF">M422DRAFT_60388</name>
</gene>
<feature type="coiled-coil region" evidence="1">
    <location>
        <begin position="22"/>
        <end position="49"/>
    </location>
</feature>
<dbReference type="HOGENOM" id="CLU_074865_0_0_1"/>
<name>A0A0C9VV44_SPHS4</name>
<proteinExistence type="predicted"/>
<protein>
    <submittedName>
        <fullName evidence="2">Uncharacterized protein</fullName>
    </submittedName>
</protein>
<dbReference type="Proteomes" id="UP000054279">
    <property type="component" value="Unassembled WGS sequence"/>
</dbReference>